<keyword evidence="6" id="KW-1185">Reference proteome</keyword>
<comment type="caution">
    <text evidence="5">The sequence shown here is derived from an EMBL/GenBank/DDBJ whole genome shotgun (WGS) entry which is preliminary data.</text>
</comment>
<feature type="coiled-coil region" evidence="1">
    <location>
        <begin position="235"/>
        <end position="278"/>
    </location>
</feature>
<sequence length="452" mass="52306">MTLLAPGYQQWLLLFIGAAAVLLAANLLQWVVRRDRIYLLYSLYVFLWITSFGLELVAPADNIVAFGRTVPFYLFSIIYLELAVEFIDLSDHPRLVRWYRIMQYTWFICTLPEIYFNLFSDLWRTDWHEAQLNVIRTIVMAATNFTILYTFVKHLKRTDILARFFFAGTLALWVGEILSTISLHMHLGNGIPALDQLPLLIHPGFLMQAGIFLDLALVSLGISYRQQRQAMRQVIAEQELIREREQHLRRQLEADLILEQLKQQHTEAQMKALQSQVNPHFLFNALNTLSSLIDETPSQAIDYVDELSSVYRYLLRAGDGELTTLSQEMGFIQSYFHLLRTRYGNGVHTDLLTMDTHKEALLPPLTLQLLVENAVKHNVVLPHQPLTIRIRTTPERQLVIENNIQRRKVRVESNGVGLSNIAFKYKLLNQSSPHIEEVDGWFRVTLPLLQPV</sequence>
<dbReference type="PANTHER" id="PTHR34220">
    <property type="entry name" value="SENSOR HISTIDINE KINASE YPDA"/>
    <property type="match status" value="1"/>
</dbReference>
<feature type="transmembrane region" description="Helical" evidence="2">
    <location>
        <begin position="164"/>
        <end position="185"/>
    </location>
</feature>
<feature type="transmembrane region" description="Helical" evidence="2">
    <location>
        <begin position="101"/>
        <end position="118"/>
    </location>
</feature>
<evidence type="ECO:0000313" key="6">
    <source>
        <dbReference type="Proteomes" id="UP000600214"/>
    </source>
</evidence>
<evidence type="ECO:0000313" key="5">
    <source>
        <dbReference type="EMBL" id="GGH31062.1"/>
    </source>
</evidence>
<feature type="transmembrane region" description="Helical" evidence="2">
    <location>
        <begin position="38"/>
        <end position="58"/>
    </location>
</feature>
<proteinExistence type="predicted"/>
<dbReference type="Pfam" id="PF06580">
    <property type="entry name" value="His_kinase"/>
    <property type="match status" value="1"/>
</dbReference>
<evidence type="ECO:0008006" key="7">
    <source>
        <dbReference type="Google" id="ProtNLM"/>
    </source>
</evidence>
<dbReference type="PANTHER" id="PTHR34220:SF7">
    <property type="entry name" value="SENSOR HISTIDINE KINASE YPDA"/>
    <property type="match status" value="1"/>
</dbReference>
<feature type="transmembrane region" description="Helical" evidence="2">
    <location>
        <begin position="12"/>
        <end position="31"/>
    </location>
</feature>
<reference evidence="6" key="1">
    <citation type="journal article" date="2019" name="Int. J. Syst. Evol. Microbiol.">
        <title>The Global Catalogue of Microorganisms (GCM) 10K type strain sequencing project: providing services to taxonomists for standard genome sequencing and annotation.</title>
        <authorList>
            <consortium name="The Broad Institute Genomics Platform"/>
            <consortium name="The Broad Institute Genome Sequencing Center for Infectious Disease"/>
            <person name="Wu L."/>
            <person name="Ma J."/>
        </authorList>
    </citation>
    <scope>NUCLEOTIDE SEQUENCE [LARGE SCALE GENOMIC DNA]</scope>
    <source>
        <strain evidence="6">CGMCC 1.15288</strain>
    </source>
</reference>
<dbReference type="InterPro" id="IPR010559">
    <property type="entry name" value="Sig_transdc_His_kin_internal"/>
</dbReference>
<protein>
    <recommendedName>
        <fullName evidence="7">Histidine kinase</fullName>
    </recommendedName>
</protein>
<evidence type="ECO:0000259" key="4">
    <source>
        <dbReference type="Pfam" id="PF07695"/>
    </source>
</evidence>
<evidence type="ECO:0000259" key="3">
    <source>
        <dbReference type="Pfam" id="PF06580"/>
    </source>
</evidence>
<evidence type="ECO:0000256" key="1">
    <source>
        <dbReference type="SAM" id="Coils"/>
    </source>
</evidence>
<dbReference type="Pfam" id="PF07695">
    <property type="entry name" value="7TMR-DISM_7TM"/>
    <property type="match status" value="1"/>
</dbReference>
<keyword evidence="1" id="KW-0175">Coiled coil</keyword>
<dbReference type="InterPro" id="IPR011623">
    <property type="entry name" value="7TMR_DISM_rcpt_extracell_dom1"/>
</dbReference>
<evidence type="ECO:0000256" key="2">
    <source>
        <dbReference type="SAM" id="Phobius"/>
    </source>
</evidence>
<name>A0ABQ1YNF5_9BACT</name>
<feature type="transmembrane region" description="Helical" evidence="2">
    <location>
        <begin position="70"/>
        <end position="89"/>
    </location>
</feature>
<keyword evidence="2" id="KW-0472">Membrane</keyword>
<dbReference type="Proteomes" id="UP000600214">
    <property type="component" value="Unassembled WGS sequence"/>
</dbReference>
<accession>A0ABQ1YNF5</accession>
<dbReference type="InterPro" id="IPR050640">
    <property type="entry name" value="Bact_2-comp_sensor_kinase"/>
</dbReference>
<feature type="transmembrane region" description="Helical" evidence="2">
    <location>
        <begin position="130"/>
        <end position="152"/>
    </location>
</feature>
<keyword evidence="2" id="KW-0812">Transmembrane</keyword>
<dbReference type="RefSeq" id="WP_188931159.1">
    <property type="nucleotide sequence ID" value="NZ_BMIA01000001.1"/>
</dbReference>
<dbReference type="EMBL" id="BMIA01000001">
    <property type="protein sequence ID" value="GGH31062.1"/>
    <property type="molecule type" value="Genomic_DNA"/>
</dbReference>
<keyword evidence="2" id="KW-1133">Transmembrane helix</keyword>
<gene>
    <name evidence="5" type="ORF">GCM10007423_19650</name>
</gene>
<organism evidence="5 6">
    <name type="scientific">Dyadobacter endophyticus</name>
    <dbReference type="NCBI Taxonomy" id="1749036"/>
    <lineage>
        <taxon>Bacteria</taxon>
        <taxon>Pseudomonadati</taxon>
        <taxon>Bacteroidota</taxon>
        <taxon>Cytophagia</taxon>
        <taxon>Cytophagales</taxon>
        <taxon>Spirosomataceae</taxon>
        <taxon>Dyadobacter</taxon>
    </lineage>
</organism>
<feature type="transmembrane region" description="Helical" evidence="2">
    <location>
        <begin position="205"/>
        <end position="224"/>
    </location>
</feature>
<feature type="domain" description="7TM-DISM receptor extracellular" evidence="4">
    <location>
        <begin position="11"/>
        <end position="225"/>
    </location>
</feature>
<feature type="domain" description="Signal transduction histidine kinase internal region" evidence="3">
    <location>
        <begin position="268"/>
        <end position="345"/>
    </location>
</feature>